<comment type="subcellular location">
    <subcellularLocation>
        <location evidence="1">Cell envelope</location>
    </subcellularLocation>
</comment>
<feature type="signal peptide" evidence="5">
    <location>
        <begin position="1"/>
        <end position="25"/>
    </location>
</feature>
<dbReference type="SMART" id="SM00062">
    <property type="entry name" value="PBPb"/>
    <property type="match status" value="1"/>
</dbReference>
<evidence type="ECO:0000256" key="3">
    <source>
        <dbReference type="ARBA" id="ARBA00022729"/>
    </source>
</evidence>
<dbReference type="EMBL" id="FNEI01000002">
    <property type="protein sequence ID" value="SDI46475.1"/>
    <property type="molecule type" value="Genomic_DNA"/>
</dbReference>
<dbReference type="CDD" id="cd13530">
    <property type="entry name" value="PBP2_peptides_like"/>
    <property type="match status" value="1"/>
</dbReference>
<dbReference type="PANTHER" id="PTHR35936:SF19">
    <property type="entry name" value="AMINO-ACID-BINDING PROTEIN YXEM-RELATED"/>
    <property type="match status" value="1"/>
</dbReference>
<name>A0A1G8KSL9_9MICC</name>
<feature type="domain" description="Solute-binding protein family 3/N-terminal" evidence="6">
    <location>
        <begin position="51"/>
        <end position="266"/>
    </location>
</feature>
<evidence type="ECO:0000256" key="1">
    <source>
        <dbReference type="ARBA" id="ARBA00004196"/>
    </source>
</evidence>
<evidence type="ECO:0000256" key="2">
    <source>
        <dbReference type="ARBA" id="ARBA00010333"/>
    </source>
</evidence>
<dbReference type="PROSITE" id="PS51257">
    <property type="entry name" value="PROKAR_LIPOPROTEIN"/>
    <property type="match status" value="1"/>
</dbReference>
<proteinExistence type="inferred from homology"/>
<dbReference type="PANTHER" id="PTHR35936">
    <property type="entry name" value="MEMBRANE-BOUND LYTIC MUREIN TRANSGLYCOSYLASE F"/>
    <property type="match status" value="1"/>
</dbReference>
<protein>
    <submittedName>
        <fullName evidence="7">Polar amino acid transport system substrate-binding protein</fullName>
    </submittedName>
</protein>
<dbReference type="Proteomes" id="UP000182130">
    <property type="component" value="Unassembled WGS sequence"/>
</dbReference>
<evidence type="ECO:0000256" key="4">
    <source>
        <dbReference type="RuleBase" id="RU003744"/>
    </source>
</evidence>
<evidence type="ECO:0000313" key="7">
    <source>
        <dbReference type="EMBL" id="SDI46475.1"/>
    </source>
</evidence>
<evidence type="ECO:0000256" key="5">
    <source>
        <dbReference type="SAM" id="SignalP"/>
    </source>
</evidence>
<dbReference type="PROSITE" id="PS01039">
    <property type="entry name" value="SBP_BACTERIAL_3"/>
    <property type="match status" value="1"/>
</dbReference>
<dbReference type="RefSeq" id="WP_074587110.1">
    <property type="nucleotide sequence ID" value="NZ_FNEI01000002.1"/>
</dbReference>
<accession>A0A1G8KSL9</accession>
<dbReference type="AlphaFoldDB" id="A0A1G8KSL9"/>
<organism evidence="7 8">
    <name type="scientific">Arthrobacter cupressi</name>
    <dbReference type="NCBI Taxonomy" id="1045773"/>
    <lineage>
        <taxon>Bacteria</taxon>
        <taxon>Bacillati</taxon>
        <taxon>Actinomycetota</taxon>
        <taxon>Actinomycetes</taxon>
        <taxon>Micrococcales</taxon>
        <taxon>Micrococcaceae</taxon>
        <taxon>Arthrobacter</taxon>
    </lineage>
</organism>
<gene>
    <name evidence="7" type="ORF">SAMN05216555_102350</name>
</gene>
<dbReference type="InterPro" id="IPR001638">
    <property type="entry name" value="Solute-binding_3/MltF_N"/>
</dbReference>
<comment type="similarity">
    <text evidence="2 4">Belongs to the bacterial solute-binding protein 3 family.</text>
</comment>
<dbReference type="OrthoDB" id="8454826at2"/>
<sequence length="268" mass="27819">MHISRSFLGSSKVKAAGLLAAGALALTACGGGAPAPAASSSGSVSLINAGKLTVCSDIPYEPFEYQKDGKIVGFDIDIANELAKDLNAELNIVDSSFEAIETGTALTGCDVSISSISITDTRKNVMDFSDPYLNDDLTLVASEASGITNIDSAKGKKVGVQQATTGAAYAKDKGIDAQQFEDTGLLVQALKAGTIDAALGNQSVLGYAIKDDSKFKRVENYATGEKLGISIKKGNTAMAEKVNATLKRLTDDGTLKKLETTYFGEAAK</sequence>
<evidence type="ECO:0000259" key="6">
    <source>
        <dbReference type="SMART" id="SM00062"/>
    </source>
</evidence>
<dbReference type="Gene3D" id="3.40.190.10">
    <property type="entry name" value="Periplasmic binding protein-like II"/>
    <property type="match status" value="2"/>
</dbReference>
<dbReference type="InterPro" id="IPR018313">
    <property type="entry name" value="SBP_3_CS"/>
</dbReference>
<dbReference type="STRING" id="1045773.SAMN05216555_102350"/>
<dbReference type="SUPFAM" id="SSF53850">
    <property type="entry name" value="Periplasmic binding protein-like II"/>
    <property type="match status" value="1"/>
</dbReference>
<keyword evidence="3 5" id="KW-0732">Signal</keyword>
<dbReference type="Pfam" id="PF00497">
    <property type="entry name" value="SBP_bac_3"/>
    <property type="match status" value="1"/>
</dbReference>
<feature type="chain" id="PRO_5039718955" evidence="5">
    <location>
        <begin position="26"/>
        <end position="268"/>
    </location>
</feature>
<evidence type="ECO:0000313" key="8">
    <source>
        <dbReference type="Proteomes" id="UP000182130"/>
    </source>
</evidence>
<keyword evidence="8" id="KW-1185">Reference proteome</keyword>
<dbReference type="GO" id="GO:0030313">
    <property type="term" value="C:cell envelope"/>
    <property type="evidence" value="ECO:0007669"/>
    <property type="project" value="UniProtKB-SubCell"/>
</dbReference>
<reference evidence="8" key="1">
    <citation type="submission" date="2016-10" db="EMBL/GenBank/DDBJ databases">
        <authorList>
            <person name="Varghese N."/>
            <person name="Submissions S."/>
        </authorList>
    </citation>
    <scope>NUCLEOTIDE SEQUENCE [LARGE SCALE GENOMIC DNA]</scope>
    <source>
        <strain evidence="8">CGMCC 1.10783</strain>
    </source>
</reference>